<accession>A0AAD7CDD7</accession>
<name>A0AAD7CDD7_MYCRO</name>
<dbReference type="EMBL" id="JARKIE010000391">
    <property type="protein sequence ID" value="KAJ7645822.1"/>
    <property type="molecule type" value="Genomic_DNA"/>
</dbReference>
<sequence>MSLRYKGDGGASSAGLDTLLTLVAHYAPHWVAIELDIPFSALIHLDSHAENFASLKKLVLTCGSAFYGGSREVARAFSRAPKLRDVHIVSGVSATSLARPWHQLVTLRLDNSTPTQCLAALALVPNLVNFTSTLWDSWIAPTPILHLPRLESLRLILCHARGPALLTYLTLPALHHLELDLPDPPHIDNLAQLIVRSTCFLRRLSVKLGPLGTADDVLRLLEAIDSLEELEIRKGGPSIDTAFRLLKAQPRLLPNLKLLHVERTMTGAEDAELIADLLEGRWNLNAPAGVSLPVRLESFRLHSPLTTPPELDSDAVLRLARLQVEGMSIQITSSSSSWLPRRR</sequence>
<protein>
    <submittedName>
        <fullName evidence="1">Uncharacterized protein</fullName>
    </submittedName>
</protein>
<dbReference type="AlphaFoldDB" id="A0AAD7CDD7"/>
<gene>
    <name evidence="1" type="ORF">B0H17DRAFT_1148267</name>
</gene>
<reference evidence="1" key="1">
    <citation type="submission" date="2023-03" db="EMBL/GenBank/DDBJ databases">
        <title>Massive genome expansion in bonnet fungi (Mycena s.s.) driven by repeated elements and novel gene families across ecological guilds.</title>
        <authorList>
            <consortium name="Lawrence Berkeley National Laboratory"/>
            <person name="Harder C.B."/>
            <person name="Miyauchi S."/>
            <person name="Viragh M."/>
            <person name="Kuo A."/>
            <person name="Thoen E."/>
            <person name="Andreopoulos B."/>
            <person name="Lu D."/>
            <person name="Skrede I."/>
            <person name="Drula E."/>
            <person name="Henrissat B."/>
            <person name="Morin E."/>
            <person name="Kohler A."/>
            <person name="Barry K."/>
            <person name="LaButti K."/>
            <person name="Morin E."/>
            <person name="Salamov A."/>
            <person name="Lipzen A."/>
            <person name="Mereny Z."/>
            <person name="Hegedus B."/>
            <person name="Baldrian P."/>
            <person name="Stursova M."/>
            <person name="Weitz H."/>
            <person name="Taylor A."/>
            <person name="Grigoriev I.V."/>
            <person name="Nagy L.G."/>
            <person name="Martin F."/>
            <person name="Kauserud H."/>
        </authorList>
    </citation>
    <scope>NUCLEOTIDE SEQUENCE</scope>
    <source>
        <strain evidence="1">CBHHK067</strain>
    </source>
</reference>
<evidence type="ECO:0000313" key="1">
    <source>
        <dbReference type="EMBL" id="KAJ7645822.1"/>
    </source>
</evidence>
<proteinExistence type="predicted"/>
<comment type="caution">
    <text evidence="1">The sequence shown here is derived from an EMBL/GenBank/DDBJ whole genome shotgun (WGS) entry which is preliminary data.</text>
</comment>
<dbReference type="SUPFAM" id="SSF52047">
    <property type="entry name" value="RNI-like"/>
    <property type="match status" value="1"/>
</dbReference>
<dbReference type="Proteomes" id="UP001221757">
    <property type="component" value="Unassembled WGS sequence"/>
</dbReference>
<dbReference type="Gene3D" id="3.80.10.10">
    <property type="entry name" value="Ribonuclease Inhibitor"/>
    <property type="match status" value="1"/>
</dbReference>
<organism evidence="1 2">
    <name type="scientific">Mycena rosella</name>
    <name type="common">Pink bonnet</name>
    <name type="synonym">Agaricus rosellus</name>
    <dbReference type="NCBI Taxonomy" id="1033263"/>
    <lineage>
        <taxon>Eukaryota</taxon>
        <taxon>Fungi</taxon>
        <taxon>Dikarya</taxon>
        <taxon>Basidiomycota</taxon>
        <taxon>Agaricomycotina</taxon>
        <taxon>Agaricomycetes</taxon>
        <taxon>Agaricomycetidae</taxon>
        <taxon>Agaricales</taxon>
        <taxon>Marasmiineae</taxon>
        <taxon>Mycenaceae</taxon>
        <taxon>Mycena</taxon>
    </lineage>
</organism>
<evidence type="ECO:0000313" key="2">
    <source>
        <dbReference type="Proteomes" id="UP001221757"/>
    </source>
</evidence>
<keyword evidence="2" id="KW-1185">Reference proteome</keyword>
<dbReference type="InterPro" id="IPR032675">
    <property type="entry name" value="LRR_dom_sf"/>
</dbReference>